<dbReference type="InterPro" id="IPR050275">
    <property type="entry name" value="PGM_Phosphatase"/>
</dbReference>
<sequence>MYRVRFSFPNFTDSLYRETYADRPSDRQSRLQIRISRNSKLEEKQNSDGSHILKKTLYLIRNSDIGLNFRFKYVGRLDPILSPQGIEDAKSLGNYCKDTFHSSNEQIYLSPSKRSVQTWKEMGLDSFSEPICVPALQEIDFGNWEGKSFSELEQTHPEELLRWAAAPSLFSFPSGESFQAFVDRIDFIASFLKESSASKIVLVTHGGVISTLICLLIGIHPSSYIHFQVKSSSVSSVEIFSNGSALLTSLNQYSAKRRCEWPI</sequence>
<gene>
    <name evidence="1" type="ORF">CH378_20280</name>
</gene>
<dbReference type="InterPro" id="IPR013078">
    <property type="entry name" value="His_Pase_superF_clade-1"/>
</dbReference>
<accession>A0ABX4N3H2</accession>
<dbReference type="Pfam" id="PF00300">
    <property type="entry name" value="His_Phos_1"/>
    <property type="match status" value="1"/>
</dbReference>
<dbReference type="SUPFAM" id="SSF53254">
    <property type="entry name" value="Phosphoglycerate mutase-like"/>
    <property type="match status" value="1"/>
</dbReference>
<evidence type="ECO:0008006" key="3">
    <source>
        <dbReference type="Google" id="ProtNLM"/>
    </source>
</evidence>
<evidence type="ECO:0000313" key="2">
    <source>
        <dbReference type="Proteomes" id="UP000231919"/>
    </source>
</evidence>
<dbReference type="InterPro" id="IPR029033">
    <property type="entry name" value="His_PPase_superfam"/>
</dbReference>
<comment type="caution">
    <text evidence="1">The sequence shown here is derived from an EMBL/GenBank/DDBJ whole genome shotgun (WGS) entry which is preliminary data.</text>
</comment>
<dbReference type="Gene3D" id="3.40.50.1240">
    <property type="entry name" value="Phosphoglycerate mutase-like"/>
    <property type="match status" value="1"/>
</dbReference>
<reference evidence="1 2" key="1">
    <citation type="submission" date="2017-07" db="EMBL/GenBank/DDBJ databases">
        <title>Leptospira spp. isolated from tropical soils.</title>
        <authorList>
            <person name="Thibeaux R."/>
            <person name="Iraola G."/>
            <person name="Ferres I."/>
            <person name="Bierque E."/>
            <person name="Girault D."/>
            <person name="Soupe-Gilbert M.-E."/>
            <person name="Picardeau M."/>
            <person name="Goarant C."/>
        </authorList>
    </citation>
    <scope>NUCLEOTIDE SEQUENCE [LARGE SCALE GENOMIC DNA]</scope>
    <source>
        <strain evidence="1 2">JW2-C-B1</strain>
    </source>
</reference>
<organism evidence="1 2">
    <name type="scientific">Leptospira kmetyi</name>
    <dbReference type="NCBI Taxonomy" id="408139"/>
    <lineage>
        <taxon>Bacteria</taxon>
        <taxon>Pseudomonadati</taxon>
        <taxon>Spirochaetota</taxon>
        <taxon>Spirochaetia</taxon>
        <taxon>Leptospirales</taxon>
        <taxon>Leptospiraceae</taxon>
        <taxon>Leptospira</taxon>
    </lineage>
</organism>
<dbReference type="SMART" id="SM00855">
    <property type="entry name" value="PGAM"/>
    <property type="match status" value="1"/>
</dbReference>
<name>A0ABX4N3H2_9LEPT</name>
<evidence type="ECO:0000313" key="1">
    <source>
        <dbReference type="EMBL" id="PJZ27958.1"/>
    </source>
</evidence>
<dbReference type="PANTHER" id="PTHR48100">
    <property type="entry name" value="BROAD-SPECIFICITY PHOSPHATASE YOR283W-RELATED"/>
    <property type="match status" value="1"/>
</dbReference>
<dbReference type="PANTHER" id="PTHR48100:SF1">
    <property type="entry name" value="HISTIDINE PHOSPHATASE FAMILY PROTEIN-RELATED"/>
    <property type="match status" value="1"/>
</dbReference>
<proteinExistence type="predicted"/>
<keyword evidence="2" id="KW-1185">Reference proteome</keyword>
<dbReference type="EMBL" id="NPDP01000054">
    <property type="protein sequence ID" value="PJZ27958.1"/>
    <property type="molecule type" value="Genomic_DNA"/>
</dbReference>
<protein>
    <recommendedName>
        <fullName evidence="3">Histidine phosphatase family protein</fullName>
    </recommendedName>
</protein>
<dbReference type="Proteomes" id="UP000231919">
    <property type="component" value="Unassembled WGS sequence"/>
</dbReference>